<dbReference type="InterPro" id="IPR038718">
    <property type="entry name" value="SNF2-like_sf"/>
</dbReference>
<dbReference type="GO" id="GO:0008270">
    <property type="term" value="F:zinc ion binding"/>
    <property type="evidence" value="ECO:0007669"/>
    <property type="project" value="UniProtKB-KW"/>
</dbReference>
<name>A0A5P9QBB8_9MICO</name>
<keyword evidence="2" id="KW-0862">Zinc</keyword>
<dbReference type="KEGG" id="lxl:KDY119_02262"/>
<dbReference type="Pfam" id="PF00176">
    <property type="entry name" value="SNF2-rel_dom"/>
    <property type="match status" value="1"/>
</dbReference>
<evidence type="ECO:0000256" key="1">
    <source>
        <dbReference type="ARBA" id="ARBA00022801"/>
    </source>
</evidence>
<keyword evidence="1 6" id="KW-0378">Hydrolase</keyword>
<accession>A0A5P9QBB8</accession>
<proteinExistence type="predicted"/>
<dbReference type="PROSITE" id="PS51194">
    <property type="entry name" value="HELICASE_CTER"/>
    <property type="match status" value="1"/>
</dbReference>
<dbReference type="Pfam" id="PF04434">
    <property type="entry name" value="SWIM"/>
    <property type="match status" value="1"/>
</dbReference>
<feature type="domain" description="SWIM-type" evidence="3">
    <location>
        <begin position="71"/>
        <end position="108"/>
    </location>
</feature>
<dbReference type="CDD" id="cd18012">
    <property type="entry name" value="DEXQc_arch_SWI2_SNF2"/>
    <property type="match status" value="1"/>
</dbReference>
<dbReference type="InterPro" id="IPR007527">
    <property type="entry name" value="Znf_SWIM"/>
</dbReference>
<dbReference type="CDD" id="cd18793">
    <property type="entry name" value="SF2_C_SNF"/>
    <property type="match status" value="1"/>
</dbReference>
<dbReference type="Pfam" id="PF00271">
    <property type="entry name" value="Helicase_C"/>
    <property type="match status" value="1"/>
</dbReference>
<dbReference type="InterPro" id="IPR049730">
    <property type="entry name" value="SNF2/RAD54-like_C"/>
</dbReference>
<dbReference type="GO" id="GO:0005524">
    <property type="term" value="F:ATP binding"/>
    <property type="evidence" value="ECO:0007669"/>
    <property type="project" value="InterPro"/>
</dbReference>
<feature type="domain" description="Helicase ATP-binding" evidence="4">
    <location>
        <begin position="694"/>
        <end position="856"/>
    </location>
</feature>
<reference evidence="6 7" key="1">
    <citation type="submission" date="2019-10" db="EMBL/GenBank/DDBJ databases">
        <title>Genome sequence of Luteimicrobium xylanilyticum HY-24.</title>
        <authorList>
            <person name="Kim D.Y."/>
            <person name="Park H.-Y."/>
        </authorList>
    </citation>
    <scope>NUCLEOTIDE SEQUENCE [LARGE SCALE GENOMIC DNA]</scope>
    <source>
        <strain evidence="6 7">HY-24</strain>
    </source>
</reference>
<dbReference type="EMBL" id="CP045529">
    <property type="protein sequence ID" value="QFU98743.1"/>
    <property type="molecule type" value="Genomic_DNA"/>
</dbReference>
<dbReference type="EC" id="3.6.4.-" evidence="6"/>
<dbReference type="InterPro" id="IPR014001">
    <property type="entry name" value="Helicase_ATP-bd"/>
</dbReference>
<dbReference type="Gene3D" id="3.40.50.10810">
    <property type="entry name" value="Tandem AAA-ATPase domain"/>
    <property type="match status" value="1"/>
</dbReference>
<protein>
    <submittedName>
        <fullName evidence="6">Switch</fullName>
        <ecNumber evidence="6">3.6.4.-</ecNumber>
    </submittedName>
</protein>
<feature type="domain" description="Helicase C-terminal" evidence="5">
    <location>
        <begin position="984"/>
        <end position="1132"/>
    </location>
</feature>
<evidence type="ECO:0000256" key="2">
    <source>
        <dbReference type="PROSITE-ProRule" id="PRU00325"/>
    </source>
</evidence>
<dbReference type="Proteomes" id="UP000326702">
    <property type="component" value="Chromosome"/>
</dbReference>
<dbReference type="PROSITE" id="PS51192">
    <property type="entry name" value="HELICASE_ATP_BIND_1"/>
    <property type="match status" value="1"/>
</dbReference>
<dbReference type="PANTHER" id="PTHR10799">
    <property type="entry name" value="SNF2/RAD54 HELICASE FAMILY"/>
    <property type="match status" value="1"/>
</dbReference>
<sequence length="1141" mass="123050">MGDISPGSGPAGCRCLDGSVFSIADVAALVGAPAMGRAQDYVEHGRVVSVARNGDGSRIVGHVQGTAGTPYVAVVEMSPSGKVPREGRCSCPVGLNCKHVAATLLAYREQQVAGPAAVAPSGGRAEGPEGPEIPEWERALAPLLGDEDDDGAAASAPARAPVRGWDAWGRPAQPVALQADLVDGGSTSGGRAGRLSFGAPRLGLRPVVLGARDRWVRTGVSWRELRYVREPADERHLPVLRALSGLASAARATGFAFDDPTWIHPDELPASAFWALWADARRVGLPVVAADRAQTPVRDGRARSVLHVERGDAGLAVDARIEVDVPDEAVELREPALREVLPLGSPAGGVVVVPVGSAGGAVAPLVLARLAKPLDETGLDLVARREPLVVPTSDESRFLRRALPALAALFEDVELGDDVHLPDPPRPVLALQVTRLADHGARVVWQWRYVDPEVGGDAGVVGAFPVGRTVARASSSVRDPDQEDAVLARLEPELGVPVHDDELSGWSTAAFFTDELPRLQELAEQDDAFVVEVLVHPDAPADLDYRVGVVVDVSVEVTPTGGHDWFDLGVVVQVDGKSIPFQTVFTALAQGRNKVLLPDGLRFTLDGRFDRLREILDEAGALGDTLKPSVPVSRYQVDLFDELDRMGLVDAQSAAWRTALGALAGGAKPEPVDVPAGVDAELRPYQRDGFAWLAFLAEHGLGGVLADDMGLGKTLQTLAAVQRQRDRAAGPPVLVVAPTSVVGNWVAEARRFTPGLTVVAVNETTKKRRTKLAEVTGGADVVVTSYALFRLDADEYQALDWATLVLDEAQFVKNRQSVAYRCARTLRAPVKLALTGTPLENNLMELWAILSITSPGLFPDPRRFADYYAGPIEREGHESRLDLLRRRVAPFLLRRTKEDVAKELPARQELVTEVTLNPRHRRVYDQYLQRERKNVLGLVDELDSNRFKVFRSLSVLRQASLDVSLVDEKQADVPSSKLDVLFEMLDDVLAEGHNVLVFSQFTRFLRRVRDRLDDAGTGYAYLDGRTRKRAEAIDRFTSGEVPLFLVSLKAGGFGLNLTAADYCILLDPWWNPAAEAQAVDRAHRIGQTRQVMVYRLVATDTIEDKVMALKAAKSKLFASVLDGGTSAASGITADDVRALLS</sequence>
<keyword evidence="7" id="KW-1185">Reference proteome</keyword>
<evidence type="ECO:0000313" key="7">
    <source>
        <dbReference type="Proteomes" id="UP000326702"/>
    </source>
</evidence>
<gene>
    <name evidence="6" type="primary">mot1</name>
    <name evidence="6" type="ORF">KDY119_02262</name>
</gene>
<dbReference type="InterPro" id="IPR027417">
    <property type="entry name" value="P-loop_NTPase"/>
</dbReference>
<dbReference type="Gene3D" id="3.40.50.300">
    <property type="entry name" value="P-loop containing nucleotide triphosphate hydrolases"/>
    <property type="match status" value="1"/>
</dbReference>
<evidence type="ECO:0000259" key="5">
    <source>
        <dbReference type="PROSITE" id="PS51194"/>
    </source>
</evidence>
<dbReference type="InterPro" id="IPR001650">
    <property type="entry name" value="Helicase_C-like"/>
</dbReference>
<dbReference type="PROSITE" id="PS50966">
    <property type="entry name" value="ZF_SWIM"/>
    <property type="match status" value="1"/>
</dbReference>
<organism evidence="6 7">
    <name type="scientific">Luteimicrobium xylanilyticum</name>
    <dbReference type="NCBI Taxonomy" id="1133546"/>
    <lineage>
        <taxon>Bacteria</taxon>
        <taxon>Bacillati</taxon>
        <taxon>Actinomycetota</taxon>
        <taxon>Actinomycetes</taxon>
        <taxon>Micrococcales</taxon>
        <taxon>Luteimicrobium</taxon>
    </lineage>
</organism>
<keyword evidence="2" id="KW-0863">Zinc-finger</keyword>
<dbReference type="AlphaFoldDB" id="A0A5P9QBB8"/>
<dbReference type="GO" id="GO:0016787">
    <property type="term" value="F:hydrolase activity"/>
    <property type="evidence" value="ECO:0007669"/>
    <property type="project" value="UniProtKB-KW"/>
</dbReference>
<evidence type="ECO:0000259" key="4">
    <source>
        <dbReference type="PROSITE" id="PS51192"/>
    </source>
</evidence>
<dbReference type="SMART" id="SM00490">
    <property type="entry name" value="HELICc"/>
    <property type="match status" value="1"/>
</dbReference>
<evidence type="ECO:0000259" key="3">
    <source>
        <dbReference type="PROSITE" id="PS50966"/>
    </source>
</evidence>
<dbReference type="SUPFAM" id="SSF52540">
    <property type="entry name" value="P-loop containing nucleoside triphosphate hydrolases"/>
    <property type="match status" value="2"/>
</dbReference>
<dbReference type="InterPro" id="IPR000330">
    <property type="entry name" value="SNF2_N"/>
</dbReference>
<dbReference type="SMART" id="SM00487">
    <property type="entry name" value="DEXDc"/>
    <property type="match status" value="1"/>
</dbReference>
<keyword evidence="2" id="KW-0479">Metal-binding</keyword>
<evidence type="ECO:0000313" key="6">
    <source>
        <dbReference type="EMBL" id="QFU98743.1"/>
    </source>
</evidence>